<proteinExistence type="inferred from homology"/>
<evidence type="ECO:0000256" key="8">
    <source>
        <dbReference type="SAM" id="Phobius"/>
    </source>
</evidence>
<comment type="caution">
    <text evidence="9">The sequence shown here is derived from an EMBL/GenBank/DDBJ whole genome shotgun (WGS) entry which is preliminary data.</text>
</comment>
<feature type="transmembrane region" description="Helical" evidence="8">
    <location>
        <begin position="409"/>
        <end position="430"/>
    </location>
</feature>
<evidence type="ECO:0000256" key="2">
    <source>
        <dbReference type="ARBA" id="ARBA00006434"/>
    </source>
</evidence>
<evidence type="ECO:0000313" key="9">
    <source>
        <dbReference type="EMBL" id="KAK3785329.1"/>
    </source>
</evidence>
<feature type="transmembrane region" description="Helical" evidence="8">
    <location>
        <begin position="264"/>
        <end position="282"/>
    </location>
</feature>
<name>A0AAE1ACF2_9GAST</name>
<dbReference type="PROSITE" id="PS50283">
    <property type="entry name" value="NA_SOLUT_SYMP_3"/>
    <property type="match status" value="1"/>
</dbReference>
<evidence type="ECO:0000256" key="6">
    <source>
        <dbReference type="RuleBase" id="RU362091"/>
    </source>
</evidence>
<feature type="transmembrane region" description="Helical" evidence="8">
    <location>
        <begin position="163"/>
        <end position="188"/>
    </location>
</feature>
<dbReference type="EMBL" id="JAWDGP010002132">
    <property type="protein sequence ID" value="KAK3785329.1"/>
    <property type="molecule type" value="Genomic_DNA"/>
</dbReference>
<dbReference type="PANTHER" id="PTHR11819">
    <property type="entry name" value="SOLUTE CARRIER FAMILY 5"/>
    <property type="match status" value="1"/>
</dbReference>
<evidence type="ECO:0000256" key="1">
    <source>
        <dbReference type="ARBA" id="ARBA00004141"/>
    </source>
</evidence>
<feature type="transmembrane region" description="Helical" evidence="8">
    <location>
        <begin position="725"/>
        <end position="744"/>
    </location>
</feature>
<feature type="transmembrane region" description="Helical" evidence="8">
    <location>
        <begin position="12"/>
        <end position="31"/>
    </location>
</feature>
<reference evidence="9" key="1">
    <citation type="journal article" date="2023" name="G3 (Bethesda)">
        <title>A reference genome for the long-term kleptoplast-retaining sea slug Elysia crispata morphotype clarki.</title>
        <authorList>
            <person name="Eastman K.E."/>
            <person name="Pendleton A.L."/>
            <person name="Shaikh M.A."/>
            <person name="Suttiyut T."/>
            <person name="Ogas R."/>
            <person name="Tomko P."/>
            <person name="Gavelis G."/>
            <person name="Widhalm J.R."/>
            <person name="Wisecaver J.H."/>
        </authorList>
    </citation>
    <scope>NUCLEOTIDE SEQUENCE</scope>
    <source>
        <strain evidence="9">ECLA1</strain>
    </source>
</reference>
<comment type="subcellular location">
    <subcellularLocation>
        <location evidence="1">Membrane</location>
        <topology evidence="1">Multi-pass membrane protein</topology>
    </subcellularLocation>
</comment>
<dbReference type="NCBIfam" id="TIGR00813">
    <property type="entry name" value="sss"/>
    <property type="match status" value="1"/>
</dbReference>
<dbReference type="InterPro" id="IPR001734">
    <property type="entry name" value="Na/solute_symporter"/>
</dbReference>
<feature type="transmembrane region" description="Helical" evidence="8">
    <location>
        <begin position="549"/>
        <end position="575"/>
    </location>
</feature>
<accession>A0AAE1ACF2</accession>
<dbReference type="Pfam" id="PF00474">
    <property type="entry name" value="SSF"/>
    <property type="match status" value="1"/>
</dbReference>
<evidence type="ECO:0000256" key="4">
    <source>
        <dbReference type="ARBA" id="ARBA00022989"/>
    </source>
</evidence>
<evidence type="ECO:0000256" key="3">
    <source>
        <dbReference type="ARBA" id="ARBA00022692"/>
    </source>
</evidence>
<feature type="transmembrane region" description="Helical" evidence="8">
    <location>
        <begin position="605"/>
        <end position="627"/>
    </location>
</feature>
<dbReference type="InterPro" id="IPR038377">
    <property type="entry name" value="Na/Glc_symporter_sf"/>
</dbReference>
<evidence type="ECO:0000256" key="7">
    <source>
        <dbReference type="SAM" id="MobiDB-lite"/>
    </source>
</evidence>
<gene>
    <name evidence="9" type="ORF">RRG08_045555</name>
</gene>
<dbReference type="PROSITE" id="PS51257">
    <property type="entry name" value="PROKAR_LIPOPROTEIN"/>
    <property type="match status" value="1"/>
</dbReference>
<feature type="transmembrane region" description="Helical" evidence="8">
    <location>
        <begin position="195"/>
        <end position="215"/>
    </location>
</feature>
<keyword evidence="4 8" id="KW-1133">Transmembrane helix</keyword>
<dbReference type="GO" id="GO:0005886">
    <property type="term" value="C:plasma membrane"/>
    <property type="evidence" value="ECO:0007669"/>
    <property type="project" value="TreeGrafter"/>
</dbReference>
<feature type="transmembrane region" description="Helical" evidence="8">
    <location>
        <begin position="471"/>
        <end position="490"/>
    </location>
</feature>
<feature type="transmembrane region" description="Helical" evidence="8">
    <location>
        <begin position="369"/>
        <end position="388"/>
    </location>
</feature>
<feature type="transmembrane region" description="Helical" evidence="8">
    <location>
        <begin position="126"/>
        <end position="143"/>
    </location>
</feature>
<dbReference type="PANTHER" id="PTHR11819:SF195">
    <property type="entry name" value="SODIUM_GLUCOSE COTRANSPORTER 4"/>
    <property type="match status" value="1"/>
</dbReference>
<comment type="similarity">
    <text evidence="2 6">Belongs to the sodium:solute symporter (SSF) (TC 2.A.21) family.</text>
</comment>
<dbReference type="AlphaFoldDB" id="A0AAE1ACF2"/>
<feature type="transmembrane region" description="Helical" evidence="8">
    <location>
        <begin position="442"/>
        <end position="464"/>
    </location>
</feature>
<feature type="compositionally biased region" description="Basic and acidic residues" evidence="7">
    <location>
        <begin position="651"/>
        <end position="661"/>
    </location>
</feature>
<dbReference type="GO" id="GO:0005412">
    <property type="term" value="F:D-glucose:sodium symporter activity"/>
    <property type="evidence" value="ECO:0007669"/>
    <property type="project" value="TreeGrafter"/>
</dbReference>
<evidence type="ECO:0000256" key="5">
    <source>
        <dbReference type="ARBA" id="ARBA00023136"/>
    </source>
</evidence>
<keyword evidence="3 8" id="KW-0812">Transmembrane</keyword>
<feature type="transmembrane region" description="Helical" evidence="8">
    <location>
        <begin position="52"/>
        <end position="74"/>
    </location>
</feature>
<keyword evidence="5 8" id="KW-0472">Membrane</keyword>
<sequence>MAASDKDSRLHYGDWIVIGGYFIAVIAVGLLSSCRNRGSVGGYFLAGRSMHWIPVGASLFASNIGSGHFVGLAGSGASSGIGIAVFEISAVFILMLLGWFFVPVYIAAGVFTMPEYLKKRFGGQRIRIYLSVLALILYVFTKISADLYSGAIFLTQAMPELNLYVAIIILLAIAALFTIGGGLTAVIWTDFIQTVIMILGAFVLMVMGFIEVGGYQELEHKFFSAFPNTTRVHLGKDDNYSYTDCGKPPSNSYKLVRAADDGDLPWPGVFFGLAISSVWYWCSDQVIVQRALAAKNLSHAKAGCILAGYLKFLPMWLMVFPGMIARVLYPDDVACADPAICQEVCGQDSCTNIAFPTLVLRLMPNGLRGLMLAVMMSALISSLTSIFNSSSTIFTMDIWRRIRTNATDVELMIVGRLCVVILVGVGVIWIPVVQSVTELFHYIQAITSFLAPPICAVYVLAIFWKRTNETGSFYGLMVGLVIGLGLGLLLRADGRACERVRVRLVVMVTCAPPVQGSFYGLTVGLVRGLGLGLLLRADGRACERVRVRLVVMVTCVPLVQGSFYGLMVGLVIGIIRFAWEYSYTKYPCGEEDKSSMPDIISKVHYLHFGIILYGIVTIVTIVITLLTPPIDDVHLERLTYWNRFSTRERIDLPDGDSKDESPEPMETPKPYQDDYDTLPWYRKAWEWICGIEKMRGEEHTLTEAELRALEEKQTSIHEERFWRRFLNFHAVLLMTLGAFLWGFFA</sequence>
<organism evidence="9 10">
    <name type="scientific">Elysia crispata</name>
    <name type="common">lettuce slug</name>
    <dbReference type="NCBI Taxonomy" id="231223"/>
    <lineage>
        <taxon>Eukaryota</taxon>
        <taxon>Metazoa</taxon>
        <taxon>Spiralia</taxon>
        <taxon>Lophotrochozoa</taxon>
        <taxon>Mollusca</taxon>
        <taxon>Gastropoda</taxon>
        <taxon>Heterobranchia</taxon>
        <taxon>Euthyneura</taxon>
        <taxon>Panpulmonata</taxon>
        <taxon>Sacoglossa</taxon>
        <taxon>Placobranchoidea</taxon>
        <taxon>Plakobranchidae</taxon>
        <taxon>Elysia</taxon>
    </lineage>
</organism>
<evidence type="ECO:0000313" key="10">
    <source>
        <dbReference type="Proteomes" id="UP001283361"/>
    </source>
</evidence>
<feature type="transmembrane region" description="Helical" evidence="8">
    <location>
        <begin position="303"/>
        <end position="324"/>
    </location>
</feature>
<feature type="transmembrane region" description="Helical" evidence="8">
    <location>
        <begin position="517"/>
        <end position="537"/>
    </location>
</feature>
<dbReference type="Gene3D" id="1.20.1730.10">
    <property type="entry name" value="Sodium/glucose cotransporter"/>
    <property type="match status" value="1"/>
</dbReference>
<feature type="transmembrane region" description="Helical" evidence="8">
    <location>
        <begin position="80"/>
        <end position="106"/>
    </location>
</feature>
<protein>
    <submittedName>
        <fullName evidence="9">Uncharacterized protein</fullName>
    </submittedName>
</protein>
<dbReference type="Proteomes" id="UP001283361">
    <property type="component" value="Unassembled WGS sequence"/>
</dbReference>
<feature type="region of interest" description="Disordered" evidence="7">
    <location>
        <begin position="651"/>
        <end position="672"/>
    </location>
</feature>
<keyword evidence="10" id="KW-1185">Reference proteome</keyword>